<evidence type="ECO:0000256" key="8">
    <source>
        <dbReference type="ARBA" id="ARBA00023235"/>
    </source>
</evidence>
<feature type="domain" description="NAD-dependent epimerase/dehydratase" evidence="12">
    <location>
        <begin position="3"/>
        <end position="248"/>
    </location>
</feature>
<evidence type="ECO:0000256" key="9">
    <source>
        <dbReference type="ARBA" id="ARBA00023277"/>
    </source>
</evidence>
<keyword evidence="9" id="KW-0119">Carbohydrate metabolism</keyword>
<dbReference type="EMBL" id="BOMH01000081">
    <property type="protein sequence ID" value="GID70736.1"/>
    <property type="molecule type" value="Genomic_DNA"/>
</dbReference>
<keyword evidence="14" id="KW-1185">Reference proteome</keyword>
<dbReference type="InterPro" id="IPR001509">
    <property type="entry name" value="Epimerase_deHydtase"/>
</dbReference>
<dbReference type="Gene3D" id="3.90.25.10">
    <property type="entry name" value="UDP-galactose 4-epimerase, domain 1"/>
    <property type="match status" value="1"/>
</dbReference>
<evidence type="ECO:0000256" key="11">
    <source>
        <dbReference type="ARBA" id="ARBA00033067"/>
    </source>
</evidence>
<name>A0A919ITH8_9ACTN</name>
<comment type="pathway">
    <text evidence="3">Carbohydrate metabolism; galactose metabolism.</text>
</comment>
<protein>
    <recommendedName>
        <fullName evidence="6">UDP-glucose 4-epimerase</fullName>
        <ecNumber evidence="5">5.1.3.2</ecNumber>
    </recommendedName>
    <alternativeName>
        <fullName evidence="11">Galactowaldenase</fullName>
    </alternativeName>
    <alternativeName>
        <fullName evidence="10">UDP-galactose 4-epimerase</fullName>
    </alternativeName>
</protein>
<dbReference type="NCBIfam" id="TIGR01179">
    <property type="entry name" value="galE"/>
    <property type="match status" value="1"/>
</dbReference>
<reference evidence="13" key="1">
    <citation type="submission" date="2021-01" db="EMBL/GenBank/DDBJ databases">
        <title>Whole genome shotgun sequence of Actinoplanes cyaneus NBRC 14990.</title>
        <authorList>
            <person name="Komaki H."/>
            <person name="Tamura T."/>
        </authorList>
    </citation>
    <scope>NUCLEOTIDE SEQUENCE</scope>
    <source>
        <strain evidence="13">NBRC 14990</strain>
    </source>
</reference>
<dbReference type="Pfam" id="PF01370">
    <property type="entry name" value="Epimerase"/>
    <property type="match status" value="1"/>
</dbReference>
<dbReference type="Gene3D" id="3.40.50.720">
    <property type="entry name" value="NAD(P)-binding Rossmann-like Domain"/>
    <property type="match status" value="1"/>
</dbReference>
<comment type="caution">
    <text evidence="13">The sequence shown here is derived from an EMBL/GenBank/DDBJ whole genome shotgun (WGS) entry which is preliminary data.</text>
</comment>
<evidence type="ECO:0000256" key="4">
    <source>
        <dbReference type="ARBA" id="ARBA00007637"/>
    </source>
</evidence>
<comment type="cofactor">
    <cofactor evidence="2">
        <name>NAD(+)</name>
        <dbReference type="ChEBI" id="CHEBI:57540"/>
    </cofactor>
</comment>
<dbReference type="InterPro" id="IPR036291">
    <property type="entry name" value="NAD(P)-bd_dom_sf"/>
</dbReference>
<keyword evidence="8" id="KW-0413">Isomerase</keyword>
<gene>
    <name evidence="13" type="ORF">Acy02nite_86170</name>
</gene>
<dbReference type="PANTHER" id="PTHR43725:SF53">
    <property type="entry name" value="UDP-ARABINOSE 4-EPIMERASE 1"/>
    <property type="match status" value="1"/>
</dbReference>
<dbReference type="PANTHER" id="PTHR43725">
    <property type="entry name" value="UDP-GLUCOSE 4-EPIMERASE"/>
    <property type="match status" value="1"/>
</dbReference>
<evidence type="ECO:0000259" key="12">
    <source>
        <dbReference type="Pfam" id="PF01370"/>
    </source>
</evidence>
<dbReference type="GO" id="GO:0003978">
    <property type="term" value="F:UDP-glucose 4-epimerase activity"/>
    <property type="evidence" value="ECO:0007669"/>
    <property type="project" value="UniProtKB-EC"/>
</dbReference>
<dbReference type="AlphaFoldDB" id="A0A919ITH8"/>
<evidence type="ECO:0000313" key="13">
    <source>
        <dbReference type="EMBL" id="GID70736.1"/>
    </source>
</evidence>
<evidence type="ECO:0000256" key="2">
    <source>
        <dbReference type="ARBA" id="ARBA00001911"/>
    </source>
</evidence>
<evidence type="ECO:0000256" key="5">
    <source>
        <dbReference type="ARBA" id="ARBA00013189"/>
    </source>
</evidence>
<keyword evidence="7" id="KW-0520">NAD</keyword>
<proteinExistence type="inferred from homology"/>
<sequence length="323" mass="34730">MTWLVVGGAGYIGSHVVRRLIADGRPVVVLDDLSTGDRARVPDDVPLIVAADTDREALATLFRQYRIAGVAFLAARKSAPESVADPLMYYGQNLDGMRVLLEEMVSAGVTRMVLSSSAAVYGVPEEPVVTEETPAAPINPYGETKLMCEWMLRAAGAAHGISWIALRFFNVVGADDEVLADRGGGSLFPKVFERVAAGRPAVVTGDDFPTRDGTGVRDYVHVADIADAHAAAIRRLEESAVAEVYNVGTGRGYSVLEVIDTLREVADIPVDVQTAPRRAGDPPEVVAAVDKIGRDLRWRARHDVTDMVHSAWENWTPAEDGAA</sequence>
<evidence type="ECO:0000256" key="6">
    <source>
        <dbReference type="ARBA" id="ARBA00018569"/>
    </source>
</evidence>
<evidence type="ECO:0000256" key="3">
    <source>
        <dbReference type="ARBA" id="ARBA00004947"/>
    </source>
</evidence>
<accession>A0A919ITH8</accession>
<organism evidence="13 14">
    <name type="scientific">Actinoplanes cyaneus</name>
    <dbReference type="NCBI Taxonomy" id="52696"/>
    <lineage>
        <taxon>Bacteria</taxon>
        <taxon>Bacillati</taxon>
        <taxon>Actinomycetota</taxon>
        <taxon>Actinomycetes</taxon>
        <taxon>Micromonosporales</taxon>
        <taxon>Micromonosporaceae</taxon>
        <taxon>Actinoplanes</taxon>
    </lineage>
</organism>
<evidence type="ECO:0000256" key="7">
    <source>
        <dbReference type="ARBA" id="ARBA00023027"/>
    </source>
</evidence>
<dbReference type="EC" id="5.1.3.2" evidence="5"/>
<comment type="catalytic activity">
    <reaction evidence="1">
        <text>UDP-alpha-D-glucose = UDP-alpha-D-galactose</text>
        <dbReference type="Rhea" id="RHEA:22168"/>
        <dbReference type="ChEBI" id="CHEBI:58885"/>
        <dbReference type="ChEBI" id="CHEBI:66914"/>
        <dbReference type="EC" id="5.1.3.2"/>
    </reaction>
</comment>
<dbReference type="RefSeq" id="WP_203754961.1">
    <property type="nucleotide sequence ID" value="NZ_BAAAUC010000070.1"/>
</dbReference>
<dbReference type="SUPFAM" id="SSF51735">
    <property type="entry name" value="NAD(P)-binding Rossmann-fold domains"/>
    <property type="match status" value="1"/>
</dbReference>
<evidence type="ECO:0000256" key="1">
    <source>
        <dbReference type="ARBA" id="ARBA00000083"/>
    </source>
</evidence>
<dbReference type="GO" id="GO:0033499">
    <property type="term" value="P:galactose catabolic process via UDP-galactose, Leloir pathway"/>
    <property type="evidence" value="ECO:0007669"/>
    <property type="project" value="TreeGrafter"/>
</dbReference>
<evidence type="ECO:0000313" key="14">
    <source>
        <dbReference type="Proteomes" id="UP000619479"/>
    </source>
</evidence>
<dbReference type="Proteomes" id="UP000619479">
    <property type="component" value="Unassembled WGS sequence"/>
</dbReference>
<dbReference type="InterPro" id="IPR005886">
    <property type="entry name" value="UDP_G4E"/>
</dbReference>
<comment type="similarity">
    <text evidence="4">Belongs to the NAD(P)-dependent epimerase/dehydratase family.</text>
</comment>
<evidence type="ECO:0000256" key="10">
    <source>
        <dbReference type="ARBA" id="ARBA00031367"/>
    </source>
</evidence>